<dbReference type="PANTHER" id="PTHR30353">
    <property type="entry name" value="INNER MEMBRANE PROTEIN DEDA-RELATED"/>
    <property type="match status" value="1"/>
</dbReference>
<comment type="caution">
    <text evidence="9">The sequence shown here is derived from an EMBL/GenBank/DDBJ whole genome shotgun (WGS) entry which is preliminary data.</text>
</comment>
<feature type="transmembrane region" description="Helical" evidence="7">
    <location>
        <begin position="141"/>
        <end position="164"/>
    </location>
</feature>
<feature type="transmembrane region" description="Helical" evidence="7">
    <location>
        <begin position="330"/>
        <end position="348"/>
    </location>
</feature>
<feature type="transmembrane region" description="Helical" evidence="7">
    <location>
        <begin position="176"/>
        <end position="195"/>
    </location>
</feature>
<feature type="transmembrane region" description="Helical" evidence="7">
    <location>
        <begin position="62"/>
        <end position="80"/>
    </location>
</feature>
<gene>
    <name evidence="9" type="ORF">COU35_01915</name>
</gene>
<dbReference type="GO" id="GO:0005886">
    <property type="term" value="C:plasma membrane"/>
    <property type="evidence" value="ECO:0007669"/>
    <property type="project" value="UniProtKB-SubCell"/>
</dbReference>
<feature type="transmembrane region" description="Helical" evidence="7">
    <location>
        <begin position="368"/>
        <end position="390"/>
    </location>
</feature>
<evidence type="ECO:0000256" key="6">
    <source>
        <dbReference type="ARBA" id="ARBA00023136"/>
    </source>
</evidence>
<dbReference type="Pfam" id="PF09335">
    <property type="entry name" value="VTT_dom"/>
    <property type="match status" value="1"/>
</dbReference>
<protein>
    <submittedName>
        <fullName evidence="9">PA-phosphatase</fullName>
    </submittedName>
</protein>
<proteinExistence type="inferred from homology"/>
<evidence type="ECO:0000256" key="2">
    <source>
        <dbReference type="ARBA" id="ARBA00010792"/>
    </source>
</evidence>
<evidence type="ECO:0000313" key="9">
    <source>
        <dbReference type="EMBL" id="PIR74552.1"/>
    </source>
</evidence>
<keyword evidence="4 7" id="KW-0812">Transmembrane</keyword>
<dbReference type="Pfam" id="PF01569">
    <property type="entry name" value="PAP2"/>
    <property type="match status" value="1"/>
</dbReference>
<accession>A0A2H0TQX7</accession>
<feature type="transmembrane region" description="Helical" evidence="7">
    <location>
        <begin position="31"/>
        <end position="50"/>
    </location>
</feature>
<feature type="transmembrane region" description="Helical" evidence="7">
    <location>
        <begin position="402"/>
        <end position="420"/>
    </location>
</feature>
<keyword evidence="6 7" id="KW-0472">Membrane</keyword>
<dbReference type="Gene3D" id="1.20.144.10">
    <property type="entry name" value="Phosphatidic acid phosphatase type 2/haloperoxidase"/>
    <property type="match status" value="1"/>
</dbReference>
<sequence length="696" mass="77531">MGTINFLLPAVEHLGILAYWLILAIAMLESLVFAGSIIPGSILVVIAGFFSARGVLDVGDLIWFVAVGAFLGDATSYWLGSKGKMFFRNENVLLKMSHLEAAERFFKKHGSKSVFFGRFVGPLRPIVPFVAGLSKMNRRIFFIWSAISALLWSASHILVGYFFGGALGIVEVWLTRAGYAMVVAVSVLLVFWFLVKKSRAVLGLAISLARSIKQGIAGNPDVKKMIARHPHVVRFFAQRMSRDRFSGLPFTLLMLAFVYVSFLFFGVVEDIVRSDAIVAADVRVANLFLAFRDARLIAVFMWVTVLGKWQIVLGAALASSSALWIVKRRSYILPLWVSISGSTLFNLLGKLAFHRARPEVAYYSEHGFSFPSGHATIAVALYGFLTYIFFKEATQWGRRVNIVFTGLIVAVAIGFSRLYLDVHYVSDVWAGYLLGFLWLIIGIALHEWMQSNRPLIDSHRIQKKRLPALVCFIWVLMYIWVGVTYHPTVNTEKSVPTVVTDDILTLFESGDVPATTETVTGGGQEPINFLIVAKDDETVIQALNSAGWQTADSATPRNVLRLARAAAQNTRYQTAPMTPSFWNAGVHNFGFEKETGAQNARERHHARVWRTPYEVAGVGRLYVGTVSLDTGLKWLVVHTISPDIDTERENLFDDLRNAAVLESWQKRQLVNPVLGQNFGGDAFFTDGEAYQIILKP</sequence>
<evidence type="ECO:0000256" key="3">
    <source>
        <dbReference type="ARBA" id="ARBA00022475"/>
    </source>
</evidence>
<reference evidence="10" key="1">
    <citation type="submission" date="2017-09" db="EMBL/GenBank/DDBJ databases">
        <title>Depth-based differentiation of microbial function through sediment-hosted aquifers and enrichment of novel symbionts in the deep terrestrial subsurface.</title>
        <authorList>
            <person name="Probst A.J."/>
            <person name="Ladd B."/>
            <person name="Jarett J.K."/>
            <person name="Geller-Mcgrath D.E."/>
            <person name="Sieber C.M.K."/>
            <person name="Emerson J.B."/>
            <person name="Anantharaman K."/>
            <person name="Thomas B.C."/>
            <person name="Malmstrom R."/>
            <person name="Stieglmeier M."/>
            <person name="Klingl A."/>
            <person name="Woyke T."/>
            <person name="Ryan C.M."/>
            <person name="Banfield J.F."/>
        </authorList>
    </citation>
    <scope>NUCLEOTIDE SEQUENCE [LARGE SCALE GENOMIC DNA]</scope>
</reference>
<feature type="transmembrane region" description="Helical" evidence="7">
    <location>
        <begin position="466"/>
        <end position="485"/>
    </location>
</feature>
<evidence type="ECO:0000256" key="1">
    <source>
        <dbReference type="ARBA" id="ARBA00004651"/>
    </source>
</evidence>
<evidence type="ECO:0000313" key="10">
    <source>
        <dbReference type="Proteomes" id="UP000230154"/>
    </source>
</evidence>
<dbReference type="AlphaFoldDB" id="A0A2H0TQX7"/>
<evidence type="ECO:0000259" key="8">
    <source>
        <dbReference type="SMART" id="SM00014"/>
    </source>
</evidence>
<comment type="subcellular location">
    <subcellularLocation>
        <location evidence="1">Cell membrane</location>
        <topology evidence="1">Multi-pass membrane protein</topology>
    </subcellularLocation>
</comment>
<feature type="transmembrane region" description="Helical" evidence="7">
    <location>
        <begin position="6"/>
        <end position="24"/>
    </location>
</feature>
<comment type="similarity">
    <text evidence="2">Belongs to the DedA family.</text>
</comment>
<dbReference type="InterPro" id="IPR032818">
    <property type="entry name" value="DedA-like"/>
</dbReference>
<dbReference type="InterPro" id="IPR036938">
    <property type="entry name" value="PAP2/HPO_sf"/>
</dbReference>
<evidence type="ECO:0000256" key="5">
    <source>
        <dbReference type="ARBA" id="ARBA00022989"/>
    </source>
</evidence>
<name>A0A2H0TQX7_9BACT</name>
<dbReference type="SUPFAM" id="SSF48317">
    <property type="entry name" value="Acid phosphatase/Vanadium-dependent haloperoxidase"/>
    <property type="match status" value="1"/>
</dbReference>
<keyword evidence="5 7" id="KW-1133">Transmembrane helix</keyword>
<organism evidence="9 10">
    <name type="scientific">Candidatus Magasanikbacteria bacterium CG10_big_fil_rev_8_21_14_0_10_47_10</name>
    <dbReference type="NCBI Taxonomy" id="1974652"/>
    <lineage>
        <taxon>Bacteria</taxon>
        <taxon>Candidatus Magasanikiibacteriota</taxon>
    </lineage>
</organism>
<dbReference type="Proteomes" id="UP000230154">
    <property type="component" value="Unassembled WGS sequence"/>
</dbReference>
<dbReference type="PANTHER" id="PTHR30353:SF15">
    <property type="entry name" value="INNER MEMBRANE PROTEIN YABI"/>
    <property type="match status" value="1"/>
</dbReference>
<feature type="transmembrane region" description="Helical" evidence="7">
    <location>
        <begin position="426"/>
        <end position="445"/>
    </location>
</feature>
<feature type="transmembrane region" description="Helical" evidence="7">
    <location>
        <begin position="248"/>
        <end position="268"/>
    </location>
</feature>
<evidence type="ECO:0000256" key="7">
    <source>
        <dbReference type="SAM" id="Phobius"/>
    </source>
</evidence>
<dbReference type="SMART" id="SM00014">
    <property type="entry name" value="acidPPc"/>
    <property type="match status" value="1"/>
</dbReference>
<dbReference type="InterPro" id="IPR000326">
    <property type="entry name" value="PAP2/HPO"/>
</dbReference>
<feature type="transmembrane region" description="Helical" evidence="7">
    <location>
        <begin position="296"/>
        <end position="318"/>
    </location>
</feature>
<dbReference type="CDD" id="cd03392">
    <property type="entry name" value="PAP2_like_2"/>
    <property type="match status" value="1"/>
</dbReference>
<evidence type="ECO:0000256" key="4">
    <source>
        <dbReference type="ARBA" id="ARBA00022692"/>
    </source>
</evidence>
<dbReference type="Pfam" id="PF14067">
    <property type="entry name" value="LssY_C"/>
    <property type="match status" value="1"/>
</dbReference>
<dbReference type="EMBL" id="PFCB01000017">
    <property type="protein sequence ID" value="PIR74552.1"/>
    <property type="molecule type" value="Genomic_DNA"/>
</dbReference>
<dbReference type="InterPro" id="IPR032816">
    <property type="entry name" value="VTT_dom"/>
</dbReference>
<dbReference type="InterPro" id="IPR025902">
    <property type="entry name" value="LssY-like-C_dom"/>
</dbReference>
<feature type="domain" description="Phosphatidic acid phosphatase type 2/haloperoxidase" evidence="8">
    <location>
        <begin position="331"/>
        <end position="443"/>
    </location>
</feature>
<keyword evidence="3" id="KW-1003">Cell membrane</keyword>